<keyword evidence="2" id="KW-1185">Reference proteome</keyword>
<comment type="caution">
    <text evidence="1">The sequence shown here is derived from an EMBL/GenBank/DDBJ whole genome shotgun (WGS) entry which is preliminary data.</text>
</comment>
<name>A0ABT7THE3_9MICO</name>
<reference evidence="1 2" key="1">
    <citation type="submission" date="2023-06" db="EMBL/GenBank/DDBJ databases">
        <authorList>
            <person name="Feng G."/>
            <person name="Li J."/>
            <person name="Zhu H."/>
        </authorList>
    </citation>
    <scope>NUCLEOTIDE SEQUENCE [LARGE SCALE GENOMIC DNA]</scope>
    <source>
        <strain evidence="1 2">RHCJP20</strain>
    </source>
</reference>
<proteinExistence type="predicted"/>
<dbReference type="EMBL" id="JAUCMM010000004">
    <property type="protein sequence ID" value="MDM7888284.1"/>
    <property type="molecule type" value="Genomic_DNA"/>
</dbReference>
<organism evidence="1 2">
    <name type="scientific">Curtobacterium subtropicum</name>
    <dbReference type="NCBI Taxonomy" id="3055138"/>
    <lineage>
        <taxon>Bacteria</taxon>
        <taxon>Bacillati</taxon>
        <taxon>Actinomycetota</taxon>
        <taxon>Actinomycetes</taxon>
        <taxon>Micrococcales</taxon>
        <taxon>Microbacteriaceae</taxon>
        <taxon>Curtobacterium</taxon>
    </lineage>
</organism>
<gene>
    <name evidence="1" type="ORF">QUG98_07435</name>
</gene>
<sequence>MRPRLSDLHDEPREWHQRGLRHPDEIASLVHTRLLENVPADPAYRDFFTAE</sequence>
<evidence type="ECO:0000313" key="1">
    <source>
        <dbReference type="EMBL" id="MDM7888284.1"/>
    </source>
</evidence>
<protein>
    <submittedName>
        <fullName evidence="1">Uncharacterized protein</fullName>
    </submittedName>
</protein>
<accession>A0ABT7THE3</accession>
<dbReference type="Proteomes" id="UP001235720">
    <property type="component" value="Unassembled WGS sequence"/>
</dbReference>
<evidence type="ECO:0000313" key="2">
    <source>
        <dbReference type="Proteomes" id="UP001235720"/>
    </source>
</evidence>
<dbReference type="RefSeq" id="WP_161968432.1">
    <property type="nucleotide sequence ID" value="NZ_JAUCMM010000004.1"/>
</dbReference>